<keyword evidence="4" id="KW-0963">Cytoplasm</keyword>
<dbReference type="GO" id="GO:0005524">
    <property type="term" value="F:ATP binding"/>
    <property type="evidence" value="ECO:0007669"/>
    <property type="project" value="UniProtKB-KW"/>
</dbReference>
<gene>
    <name evidence="19" type="primary">ABSGL_07504.1 scaffold 8890</name>
</gene>
<evidence type="ECO:0000256" key="4">
    <source>
        <dbReference type="ARBA" id="ARBA00022490"/>
    </source>
</evidence>
<evidence type="ECO:0000256" key="3">
    <source>
        <dbReference type="ARBA" id="ARBA00011054"/>
    </source>
</evidence>
<evidence type="ECO:0000256" key="6">
    <source>
        <dbReference type="ARBA" id="ARBA00022741"/>
    </source>
</evidence>
<comment type="catalytic activity">
    <reaction evidence="12">
        <text>ATP + H2O = ADP + phosphate + H(+)</text>
        <dbReference type="Rhea" id="RHEA:13065"/>
        <dbReference type="ChEBI" id="CHEBI:15377"/>
        <dbReference type="ChEBI" id="CHEBI:15378"/>
        <dbReference type="ChEBI" id="CHEBI:30616"/>
        <dbReference type="ChEBI" id="CHEBI:43474"/>
        <dbReference type="ChEBI" id="CHEBI:456216"/>
    </reaction>
</comment>
<keyword evidence="20" id="KW-1185">Reference proteome</keyword>
<dbReference type="InterPro" id="IPR050611">
    <property type="entry name" value="ABCF"/>
</dbReference>
<dbReference type="GO" id="GO:0003746">
    <property type="term" value="F:translation elongation factor activity"/>
    <property type="evidence" value="ECO:0007669"/>
    <property type="project" value="UniProtKB-KW"/>
</dbReference>
<dbReference type="Pfam" id="PF24984">
    <property type="entry name" value="HEAT_EF3_GNC1"/>
    <property type="match status" value="1"/>
</dbReference>
<dbReference type="Pfam" id="PF24987">
    <property type="entry name" value="HEAT_EF3_N"/>
    <property type="match status" value="1"/>
</dbReference>
<evidence type="ECO:0000256" key="8">
    <source>
        <dbReference type="ARBA" id="ARBA00022801"/>
    </source>
</evidence>
<name>A0A168P4F8_ABSGL</name>
<dbReference type="GO" id="GO:0016887">
    <property type="term" value="F:ATP hydrolysis activity"/>
    <property type="evidence" value="ECO:0007669"/>
    <property type="project" value="InterPro"/>
</dbReference>
<dbReference type="SUPFAM" id="SSF52540">
    <property type="entry name" value="P-loop containing nucleoside triphosphate hydrolases"/>
    <property type="match status" value="2"/>
</dbReference>
<evidence type="ECO:0000256" key="15">
    <source>
        <dbReference type="PROSITE-ProRule" id="PRU00103"/>
    </source>
</evidence>
<evidence type="ECO:0000256" key="1">
    <source>
        <dbReference type="ARBA" id="ARBA00004496"/>
    </source>
</evidence>
<comment type="subcellular location">
    <subcellularLocation>
        <location evidence="1">Cytoplasm</location>
    </subcellularLocation>
</comment>
<dbReference type="AlphaFoldDB" id="A0A168P4F8"/>
<feature type="compositionally biased region" description="Basic and acidic residues" evidence="17">
    <location>
        <begin position="1169"/>
        <end position="1179"/>
    </location>
</feature>
<evidence type="ECO:0000256" key="17">
    <source>
        <dbReference type="SAM" id="MobiDB-lite"/>
    </source>
</evidence>
<evidence type="ECO:0000259" key="18">
    <source>
        <dbReference type="PROSITE" id="PS50893"/>
    </source>
</evidence>
<dbReference type="FunCoup" id="A0A168P4F8">
    <property type="interactions" value="52"/>
</dbReference>
<dbReference type="InterPro" id="IPR003439">
    <property type="entry name" value="ABC_transporter-like_ATP-bd"/>
</dbReference>
<dbReference type="SMART" id="SM01349">
    <property type="entry name" value="TOG"/>
    <property type="match status" value="1"/>
</dbReference>
<dbReference type="OrthoDB" id="2110130at2759"/>
<proteinExistence type="inferred from homology"/>
<evidence type="ECO:0000256" key="16">
    <source>
        <dbReference type="SAM" id="Coils"/>
    </source>
</evidence>
<keyword evidence="7" id="KW-0251">Elongation factor</keyword>
<dbReference type="Pfam" id="PF00005">
    <property type="entry name" value="ABC_tran"/>
    <property type="match status" value="2"/>
</dbReference>
<evidence type="ECO:0000256" key="14">
    <source>
        <dbReference type="ARBA" id="ARBA00050045"/>
    </source>
</evidence>
<accession>A0A168P4F8</accession>
<dbReference type="GO" id="GO:0003723">
    <property type="term" value="F:RNA binding"/>
    <property type="evidence" value="ECO:0007669"/>
    <property type="project" value="UniProtKB-KW"/>
</dbReference>
<reference evidence="19" key="1">
    <citation type="submission" date="2016-04" db="EMBL/GenBank/DDBJ databases">
        <authorList>
            <person name="Evans L.H."/>
            <person name="Alamgir A."/>
            <person name="Owens N."/>
            <person name="Weber N.D."/>
            <person name="Virtaneva K."/>
            <person name="Barbian K."/>
            <person name="Babar A."/>
            <person name="Rosenke K."/>
        </authorList>
    </citation>
    <scope>NUCLEOTIDE SEQUENCE [LARGE SCALE GENOMIC DNA]</scope>
    <source>
        <strain evidence="19">CBS 101.48</strain>
    </source>
</reference>
<dbReference type="Proteomes" id="UP000078561">
    <property type="component" value="Unassembled WGS sequence"/>
</dbReference>
<dbReference type="CDD" id="cd03221">
    <property type="entry name" value="ABCF_EF-3"/>
    <property type="match status" value="1"/>
</dbReference>
<evidence type="ECO:0000256" key="12">
    <source>
        <dbReference type="ARBA" id="ARBA00049360"/>
    </source>
</evidence>
<dbReference type="InterPro" id="IPR047038">
    <property type="entry name" value="eEF3_chromodomain-like_sf"/>
</dbReference>
<dbReference type="Gene3D" id="1.25.10.10">
    <property type="entry name" value="Leucine-rich Repeat Variant"/>
    <property type="match status" value="1"/>
</dbReference>
<evidence type="ECO:0000256" key="5">
    <source>
        <dbReference type="ARBA" id="ARBA00022737"/>
    </source>
</evidence>
<dbReference type="GO" id="GO:0005737">
    <property type="term" value="C:cytoplasm"/>
    <property type="evidence" value="ECO:0007669"/>
    <property type="project" value="UniProtKB-SubCell"/>
</dbReference>
<dbReference type="InterPro" id="IPR027417">
    <property type="entry name" value="P-loop_NTPase"/>
</dbReference>
<dbReference type="InterPro" id="IPR034085">
    <property type="entry name" value="TOG"/>
</dbReference>
<evidence type="ECO:0000256" key="10">
    <source>
        <dbReference type="ARBA" id="ARBA00022884"/>
    </source>
</evidence>
<evidence type="ECO:0000256" key="7">
    <source>
        <dbReference type="ARBA" id="ARBA00022768"/>
    </source>
</evidence>
<dbReference type="CDD" id="cd18626">
    <property type="entry name" value="CD_eEF3"/>
    <property type="match status" value="1"/>
</dbReference>
<evidence type="ECO:0000256" key="2">
    <source>
        <dbReference type="ARBA" id="ARBA00004815"/>
    </source>
</evidence>
<evidence type="ECO:0000256" key="11">
    <source>
        <dbReference type="ARBA" id="ARBA00022917"/>
    </source>
</evidence>
<organism evidence="19">
    <name type="scientific">Absidia glauca</name>
    <name type="common">Pin mould</name>
    <dbReference type="NCBI Taxonomy" id="4829"/>
    <lineage>
        <taxon>Eukaryota</taxon>
        <taxon>Fungi</taxon>
        <taxon>Fungi incertae sedis</taxon>
        <taxon>Mucoromycota</taxon>
        <taxon>Mucoromycotina</taxon>
        <taxon>Mucoromycetes</taxon>
        <taxon>Mucorales</taxon>
        <taxon>Cunninghamellaceae</taxon>
        <taxon>Absidia</taxon>
    </lineage>
</organism>
<keyword evidence="16" id="KW-0175">Coiled coil</keyword>
<dbReference type="InterPro" id="IPR016024">
    <property type="entry name" value="ARM-type_fold"/>
</dbReference>
<keyword evidence="6" id="KW-0547">Nucleotide-binding</keyword>
<keyword evidence="8" id="KW-0378">Hydrolase</keyword>
<dbReference type="SMART" id="SM00382">
    <property type="entry name" value="AAA"/>
    <property type="match status" value="2"/>
</dbReference>
<evidence type="ECO:0000256" key="9">
    <source>
        <dbReference type="ARBA" id="ARBA00022840"/>
    </source>
</evidence>
<sequence length="1187" mass="131985">MNTVTQWTPLLGRRLGSIARRHYTTEVTTEQKKLGAVKGGLIGFLTGVSLAGSVGYYYLLEEYNGASESLMKSVEELQQSTEKVRDYAQRIETIDKDLNKLKKTAATEKQLDEARIQLRKLYVSDMIGLDVEEDRDSGTKLADFEMLSLCQDTLNIEHLELKTHVWGLDMVAAAAAKKDNIETKKVAVKTASDVELKQAKELLTKLSGSSDADRQDAAAELVAFVESNGVRALKQCNIVDTITKDINNKKNTGARQSGLAALNAFSTVAQAEPYTISFLSALLELQADKQKVVQEAAAETAHNMVLNFNPNAAYLLIPIILQGLGNSCKWQTKMLSLVLIDSLAKNHSKEFFVTIPDVIPVVSDCMWDTKTDVKKQATATMGNICSLIENKDIERFIPAVIGCINKPENVPETIHLLGATTFVQEVDSATLSIMVPLLGRGLNERATPIKRKAALIIDNMCKLVDDPEVAAPFLPLLLPALEKVQDVVADPECRGVVQKALATLARVGQSGAQIFSKQEKTDKVNETFKVLLPEYDAVLAPLADYLSQMALGLCTAKNFFKNEWIKSLSPYDLEEEDDEGEDLCNCEFSLAYGAKILLNRTALRLKRGRRYGLCGANGCGKSTLMRAIANEQVDGFPPKSELKTVYVEHDIDGSEADTPLIDFIIASEGVETKERDQVHKILREYGFTEEMVTSMPIGALSGGWKMKLALARAMLMNADILLLDEPTNHLDVVNVAWLENYLLGLKTVTSIIVSHDSGFLDHVCSDIIHYEANYKLKRYGGNLSEFVKKVPKAASYYSLDAAQIKFAFPEPGFLEGIKTKERAILKMKNVDFQYPGTSRKQLTNISMQCSLSSRVAVIGPNGAGKSTLIKLLTGEIESEIGTVWKHPNLRIAYVAQHAFHHIEKHLDITPNEYIQWRYATGEDREELEKVDRIITEEEEKQMNQAFVIEGEKRVVDELVGRRKLKQSYEYEVTWVGRSSVDNLWISRQKLENMGFSKKIAEVDALEAAKLGLNRPLTSKEIEKHLTEVGLEPEFATHSRIRGLSGGQKVKLVIGAAMWNKPHMLVLDEPTNYLDRESLGALAGAIKEYGGGVVIVTHNREFSEALCNEVWKVDNGNLVASGHNWVSGNGTTKIDEQEEEDQVDAQGNTVKAAKKKVKLTSKELRKKKKDRMERRKRGEEVFTSEDEF</sequence>
<dbReference type="PROSITE" id="PS50893">
    <property type="entry name" value="ABC_TRANSPORTER_2"/>
    <property type="match status" value="2"/>
</dbReference>
<comment type="pathway">
    <text evidence="2">Protein biosynthesis; polypeptide chain elongation.</text>
</comment>
<dbReference type="InterPro" id="IPR011989">
    <property type="entry name" value="ARM-like"/>
</dbReference>
<keyword evidence="11" id="KW-0648">Protein biosynthesis</keyword>
<evidence type="ECO:0000313" key="20">
    <source>
        <dbReference type="Proteomes" id="UP000078561"/>
    </source>
</evidence>
<feature type="domain" description="ABC transporter" evidence="18">
    <location>
        <begin position="578"/>
        <end position="798"/>
    </location>
</feature>
<dbReference type="PANTHER" id="PTHR19211:SF5">
    <property type="entry name" value="ELONGATION FACTOR 3A-RELATED"/>
    <property type="match status" value="1"/>
</dbReference>
<dbReference type="InterPro" id="IPR021133">
    <property type="entry name" value="HEAT_type_2"/>
</dbReference>
<protein>
    <recommendedName>
        <fullName evidence="13">Elongation factor 3</fullName>
    </recommendedName>
    <alternativeName>
        <fullName evidence="14">Eukaryotic elongation factor 3</fullName>
    </alternativeName>
</protein>
<feature type="coiled-coil region" evidence="16">
    <location>
        <begin position="60"/>
        <end position="104"/>
    </location>
</feature>
<keyword evidence="10" id="KW-0694">RNA-binding</keyword>
<dbReference type="OMA" id="LANSCKW"/>
<feature type="region of interest" description="Disordered" evidence="17">
    <location>
        <begin position="1136"/>
        <end position="1187"/>
    </location>
</feature>
<feature type="repeat" description="HEAT" evidence="15">
    <location>
        <begin position="358"/>
        <end position="396"/>
    </location>
</feature>
<dbReference type="PROSITE" id="PS50077">
    <property type="entry name" value="HEAT_REPEAT"/>
    <property type="match status" value="1"/>
</dbReference>
<evidence type="ECO:0000256" key="13">
    <source>
        <dbReference type="ARBA" id="ARBA00050030"/>
    </source>
</evidence>
<dbReference type="FunFam" id="2.40.50.990:FF:000002">
    <property type="entry name" value="mRNA export factor elf1"/>
    <property type="match status" value="1"/>
</dbReference>
<dbReference type="InterPro" id="IPR003593">
    <property type="entry name" value="AAA+_ATPase"/>
</dbReference>
<dbReference type="STRING" id="4829.A0A168P4F8"/>
<dbReference type="Gene3D" id="3.40.50.300">
    <property type="entry name" value="P-loop containing nucleotide triphosphate hydrolases"/>
    <property type="match status" value="2"/>
</dbReference>
<feature type="compositionally biased region" description="Basic residues" evidence="17">
    <location>
        <begin position="1151"/>
        <end position="1168"/>
    </location>
</feature>
<comment type="similarity">
    <text evidence="3">Belongs to the ABC transporter superfamily. ABCF family. EF3 subfamily.</text>
</comment>
<feature type="domain" description="ABC transporter" evidence="18">
    <location>
        <begin position="825"/>
        <end position="1139"/>
    </location>
</feature>
<dbReference type="InterPro" id="IPR015688">
    <property type="entry name" value="eEF3_ABC2_chromodomain-like"/>
</dbReference>
<evidence type="ECO:0000313" key="19">
    <source>
        <dbReference type="EMBL" id="SAM01755.1"/>
    </source>
</evidence>
<dbReference type="FunFam" id="1.25.10.10:FF:000076">
    <property type="entry name" value="Elongation factor 3"/>
    <property type="match status" value="1"/>
</dbReference>
<dbReference type="Gene3D" id="2.40.50.990">
    <property type="match status" value="1"/>
</dbReference>
<dbReference type="UniPathway" id="UPA00345"/>
<keyword evidence="5" id="KW-0677">Repeat</keyword>
<dbReference type="PANTHER" id="PTHR19211">
    <property type="entry name" value="ATP-BINDING TRANSPORT PROTEIN-RELATED"/>
    <property type="match status" value="1"/>
</dbReference>
<keyword evidence="9" id="KW-0067">ATP-binding</keyword>
<dbReference type="PROSITE" id="PS00211">
    <property type="entry name" value="ABC_TRANSPORTER_1"/>
    <property type="match status" value="2"/>
</dbReference>
<dbReference type="SUPFAM" id="SSF48371">
    <property type="entry name" value="ARM repeat"/>
    <property type="match status" value="1"/>
</dbReference>
<dbReference type="EMBL" id="LT553587">
    <property type="protein sequence ID" value="SAM01755.1"/>
    <property type="molecule type" value="Genomic_DNA"/>
</dbReference>
<dbReference type="InParanoid" id="A0A168P4F8"/>
<dbReference type="InterPro" id="IPR017871">
    <property type="entry name" value="ABC_transporter-like_CS"/>
</dbReference>
<dbReference type="FunFam" id="3.40.50.300:FF:000193">
    <property type="entry name" value="Probable Elongation factor 3"/>
    <property type="match status" value="1"/>
</dbReference>